<dbReference type="SUPFAM" id="SSF53383">
    <property type="entry name" value="PLP-dependent transferases"/>
    <property type="match status" value="1"/>
</dbReference>
<evidence type="ECO:0000313" key="5">
    <source>
        <dbReference type="EMBL" id="KAK4196078.1"/>
    </source>
</evidence>
<evidence type="ECO:0000256" key="2">
    <source>
        <dbReference type="ARBA" id="ARBA00006966"/>
    </source>
</evidence>
<dbReference type="Gene3D" id="3.40.640.10">
    <property type="entry name" value="Type I PLP-dependent aspartate aminotransferase-like (Major domain)"/>
    <property type="match status" value="1"/>
</dbReference>
<dbReference type="EMBL" id="MU863994">
    <property type="protein sequence ID" value="KAK4196078.1"/>
    <property type="molecule type" value="Genomic_DNA"/>
</dbReference>
<protein>
    <submittedName>
        <fullName evidence="5">Beta-eliminating lyase</fullName>
    </submittedName>
</protein>
<dbReference type="AlphaFoldDB" id="A0AAN6X9R3"/>
<keyword evidence="3" id="KW-0663">Pyridoxal phosphate</keyword>
<accession>A0AAN6X9R3</accession>
<dbReference type="GO" id="GO:0006520">
    <property type="term" value="P:amino acid metabolic process"/>
    <property type="evidence" value="ECO:0007669"/>
    <property type="project" value="InterPro"/>
</dbReference>
<comment type="caution">
    <text evidence="5">The sequence shown here is derived from an EMBL/GenBank/DDBJ whole genome shotgun (WGS) entry which is preliminary data.</text>
</comment>
<sequence length="347" mass="38111">MACASKYSFHDDYSEGAHPAVLEALSRANHSQQNGYGNDEHCKEARKAIHKLIGSDTAHIYFVPSGTSANLLSIASHLRPHEAVIAAEPAHIVGKEGGAIEATGHKILISPGINGKLTPEHIQSAFGRNTQFAYQPKPKMVFIANATELGTVYTAQELEPIAAICKHLGLLLLMDGARLGAAMASSKNDLSLKDFYRLTDIFWIGGTKNGALLGEAVVIKDPIFGAEFPYHMKQRGMLLAKSRVLGIQFGTLFKDDLFFQIAKTSVEKASKLAVELVGMGFELWKPVESNQVFVIFPEELVWELEKQFDFFVWEHLDDGHKVVRLVTSWATLDSKVEELLALVRGGP</sequence>
<keyword evidence="6" id="KW-1185">Reference proteome</keyword>
<evidence type="ECO:0000313" key="6">
    <source>
        <dbReference type="Proteomes" id="UP001303160"/>
    </source>
</evidence>
<feature type="domain" description="Aromatic amino acid beta-eliminating lyase/threonine aldolase" evidence="4">
    <location>
        <begin position="19"/>
        <end position="296"/>
    </location>
</feature>
<dbReference type="InterPro" id="IPR015422">
    <property type="entry name" value="PyrdxlP-dep_Trfase_small"/>
</dbReference>
<evidence type="ECO:0000256" key="1">
    <source>
        <dbReference type="ARBA" id="ARBA00001933"/>
    </source>
</evidence>
<dbReference type="Gene3D" id="3.90.1150.10">
    <property type="entry name" value="Aspartate Aminotransferase, domain 1"/>
    <property type="match status" value="1"/>
</dbReference>
<organism evidence="5 6">
    <name type="scientific">Triangularia verruculosa</name>
    <dbReference type="NCBI Taxonomy" id="2587418"/>
    <lineage>
        <taxon>Eukaryota</taxon>
        <taxon>Fungi</taxon>
        <taxon>Dikarya</taxon>
        <taxon>Ascomycota</taxon>
        <taxon>Pezizomycotina</taxon>
        <taxon>Sordariomycetes</taxon>
        <taxon>Sordariomycetidae</taxon>
        <taxon>Sordariales</taxon>
        <taxon>Podosporaceae</taxon>
        <taxon>Triangularia</taxon>
    </lineage>
</organism>
<dbReference type="InterPro" id="IPR015421">
    <property type="entry name" value="PyrdxlP-dep_Trfase_major"/>
</dbReference>
<comment type="similarity">
    <text evidence="2">Belongs to the threonine aldolase family.</text>
</comment>
<reference evidence="5" key="1">
    <citation type="journal article" date="2023" name="Mol. Phylogenet. Evol.">
        <title>Genome-scale phylogeny and comparative genomics of the fungal order Sordariales.</title>
        <authorList>
            <person name="Hensen N."/>
            <person name="Bonometti L."/>
            <person name="Westerberg I."/>
            <person name="Brannstrom I.O."/>
            <person name="Guillou S."/>
            <person name="Cros-Aarteil S."/>
            <person name="Calhoun S."/>
            <person name="Haridas S."/>
            <person name="Kuo A."/>
            <person name="Mondo S."/>
            <person name="Pangilinan J."/>
            <person name="Riley R."/>
            <person name="LaButti K."/>
            <person name="Andreopoulos B."/>
            <person name="Lipzen A."/>
            <person name="Chen C."/>
            <person name="Yan M."/>
            <person name="Daum C."/>
            <person name="Ng V."/>
            <person name="Clum A."/>
            <person name="Steindorff A."/>
            <person name="Ohm R.A."/>
            <person name="Martin F."/>
            <person name="Silar P."/>
            <person name="Natvig D.O."/>
            <person name="Lalanne C."/>
            <person name="Gautier V."/>
            <person name="Ament-Velasquez S.L."/>
            <person name="Kruys A."/>
            <person name="Hutchinson M.I."/>
            <person name="Powell A.J."/>
            <person name="Barry K."/>
            <person name="Miller A.N."/>
            <person name="Grigoriev I.V."/>
            <person name="Debuchy R."/>
            <person name="Gladieux P."/>
            <person name="Hiltunen Thoren M."/>
            <person name="Johannesson H."/>
        </authorList>
    </citation>
    <scope>NUCLEOTIDE SEQUENCE</scope>
    <source>
        <strain evidence="5">CBS 315.58</strain>
    </source>
</reference>
<evidence type="ECO:0000259" key="4">
    <source>
        <dbReference type="Pfam" id="PF01212"/>
    </source>
</evidence>
<gene>
    <name evidence="5" type="ORF">QBC40DRAFT_235133</name>
</gene>
<name>A0AAN6X9R3_9PEZI</name>
<dbReference type="GO" id="GO:0016829">
    <property type="term" value="F:lyase activity"/>
    <property type="evidence" value="ECO:0007669"/>
    <property type="project" value="UniProtKB-KW"/>
</dbReference>
<dbReference type="InterPro" id="IPR001597">
    <property type="entry name" value="ArAA_b-elim_lyase/Thr_aldolase"/>
</dbReference>
<keyword evidence="5" id="KW-0456">Lyase</keyword>
<reference evidence="5" key="2">
    <citation type="submission" date="2023-05" db="EMBL/GenBank/DDBJ databases">
        <authorList>
            <consortium name="Lawrence Berkeley National Laboratory"/>
            <person name="Steindorff A."/>
            <person name="Hensen N."/>
            <person name="Bonometti L."/>
            <person name="Westerberg I."/>
            <person name="Brannstrom I.O."/>
            <person name="Guillou S."/>
            <person name="Cros-Aarteil S."/>
            <person name="Calhoun S."/>
            <person name="Haridas S."/>
            <person name="Kuo A."/>
            <person name="Mondo S."/>
            <person name="Pangilinan J."/>
            <person name="Riley R."/>
            <person name="Labutti K."/>
            <person name="Andreopoulos B."/>
            <person name="Lipzen A."/>
            <person name="Chen C."/>
            <person name="Yanf M."/>
            <person name="Daum C."/>
            <person name="Ng V."/>
            <person name="Clum A."/>
            <person name="Ohm R."/>
            <person name="Martin F."/>
            <person name="Silar P."/>
            <person name="Natvig D."/>
            <person name="Lalanne C."/>
            <person name="Gautier V."/>
            <person name="Ament-Velasquez S.L."/>
            <person name="Kruys A."/>
            <person name="Hutchinson M.I."/>
            <person name="Powell A.J."/>
            <person name="Barry K."/>
            <person name="Miller A.N."/>
            <person name="Grigoriev I.V."/>
            <person name="Debuchy R."/>
            <person name="Gladieux P."/>
            <person name="Thoren M.H."/>
            <person name="Johannesson H."/>
        </authorList>
    </citation>
    <scope>NUCLEOTIDE SEQUENCE</scope>
    <source>
        <strain evidence="5">CBS 315.58</strain>
    </source>
</reference>
<dbReference type="Pfam" id="PF01212">
    <property type="entry name" value="Beta_elim_lyase"/>
    <property type="match status" value="1"/>
</dbReference>
<dbReference type="PANTHER" id="PTHR48097">
    <property type="entry name" value="L-THREONINE ALDOLASE-RELATED"/>
    <property type="match status" value="1"/>
</dbReference>
<dbReference type="InterPro" id="IPR015424">
    <property type="entry name" value="PyrdxlP-dep_Trfase"/>
</dbReference>
<dbReference type="PANTHER" id="PTHR48097:SF5">
    <property type="entry name" value="LOW SPECIFICITY L-THREONINE ALDOLASE"/>
    <property type="match status" value="1"/>
</dbReference>
<comment type="cofactor">
    <cofactor evidence="1">
        <name>pyridoxal 5'-phosphate</name>
        <dbReference type="ChEBI" id="CHEBI:597326"/>
    </cofactor>
</comment>
<dbReference type="Proteomes" id="UP001303160">
    <property type="component" value="Unassembled WGS sequence"/>
</dbReference>
<proteinExistence type="inferred from homology"/>
<evidence type="ECO:0000256" key="3">
    <source>
        <dbReference type="ARBA" id="ARBA00022898"/>
    </source>
</evidence>